<feature type="compositionally biased region" description="Gly residues" evidence="11">
    <location>
        <begin position="1067"/>
        <end position="1081"/>
    </location>
</feature>
<evidence type="ECO:0000256" key="9">
    <source>
        <dbReference type="ARBA" id="ARBA00023136"/>
    </source>
</evidence>
<dbReference type="SFLD" id="SFLDF00027">
    <property type="entry name" value="p-type_atpase"/>
    <property type="match status" value="1"/>
</dbReference>
<evidence type="ECO:0000256" key="3">
    <source>
        <dbReference type="ARBA" id="ARBA00022723"/>
    </source>
</evidence>
<dbReference type="Pfam" id="PF00690">
    <property type="entry name" value="Cation_ATPase_N"/>
    <property type="match status" value="1"/>
</dbReference>
<feature type="domain" description="Cation-transporting P-type ATPase N-terminal" evidence="12">
    <location>
        <begin position="625"/>
        <end position="696"/>
    </location>
</feature>
<keyword evidence="2" id="KW-0812">Transmembrane</keyword>
<evidence type="ECO:0000256" key="8">
    <source>
        <dbReference type="ARBA" id="ARBA00022989"/>
    </source>
</evidence>
<dbReference type="SMART" id="SM00831">
    <property type="entry name" value="Cation_ATPase_N"/>
    <property type="match status" value="1"/>
</dbReference>
<dbReference type="SFLD" id="SFLDG00002">
    <property type="entry name" value="C1.7:_P-type_atpase_like"/>
    <property type="match status" value="1"/>
</dbReference>
<keyword evidence="4" id="KW-0547">Nucleotide-binding</keyword>
<evidence type="ECO:0000256" key="10">
    <source>
        <dbReference type="ARBA" id="ARBA00049360"/>
    </source>
</evidence>
<dbReference type="InterPro" id="IPR008250">
    <property type="entry name" value="ATPase_P-typ_transduc_dom_A_sf"/>
</dbReference>
<protein>
    <submittedName>
        <fullName evidence="13">Haloacid dehalogenase</fullName>
    </submittedName>
</protein>
<dbReference type="InterPro" id="IPR023298">
    <property type="entry name" value="ATPase_P-typ_TM_dom_sf"/>
</dbReference>
<gene>
    <name evidence="13" type="ORF">CUT44_26425</name>
</gene>
<evidence type="ECO:0000256" key="7">
    <source>
        <dbReference type="ARBA" id="ARBA00022967"/>
    </source>
</evidence>
<dbReference type="Gene3D" id="3.40.1110.10">
    <property type="entry name" value="Calcium-transporting ATPase, cytoplasmic domain N"/>
    <property type="match status" value="1"/>
</dbReference>
<dbReference type="EMBL" id="PGGW01000067">
    <property type="protein sequence ID" value="PJE95169.1"/>
    <property type="molecule type" value="Genomic_DNA"/>
</dbReference>
<comment type="subcellular location">
    <subcellularLocation>
        <location evidence="1">Cell membrane</location>
        <topology evidence="1">Multi-pass membrane protein</topology>
    </subcellularLocation>
</comment>
<dbReference type="InterPro" id="IPR059000">
    <property type="entry name" value="ATPase_P-type_domA"/>
</dbReference>
<evidence type="ECO:0000256" key="11">
    <source>
        <dbReference type="SAM" id="MobiDB-lite"/>
    </source>
</evidence>
<dbReference type="InterPro" id="IPR006068">
    <property type="entry name" value="ATPase_P-typ_cation-transptr_C"/>
</dbReference>
<dbReference type="InterPro" id="IPR004014">
    <property type="entry name" value="ATPase_P-typ_cation-transptr_N"/>
</dbReference>
<dbReference type="Gene3D" id="2.70.150.10">
    <property type="entry name" value="Calcium-transporting ATPase, cytoplasmic transduction domain A"/>
    <property type="match status" value="1"/>
</dbReference>
<dbReference type="GO" id="GO:0005886">
    <property type="term" value="C:plasma membrane"/>
    <property type="evidence" value="ECO:0007669"/>
    <property type="project" value="UniProtKB-SubCell"/>
</dbReference>
<comment type="caution">
    <text evidence="13">The sequence shown here is derived from an EMBL/GenBank/DDBJ whole genome shotgun (WGS) entry which is preliminary data.</text>
</comment>
<evidence type="ECO:0000313" key="13">
    <source>
        <dbReference type="EMBL" id="PJE95169.1"/>
    </source>
</evidence>
<evidence type="ECO:0000256" key="4">
    <source>
        <dbReference type="ARBA" id="ARBA00022741"/>
    </source>
</evidence>
<reference evidence="13 14" key="1">
    <citation type="submission" date="2017-11" db="EMBL/GenBank/DDBJ databases">
        <title>Streptomyces carmine sp. nov., a novel actinomycete isolated from Sophora alopecuroides in Xinjiang, China.</title>
        <authorList>
            <person name="Wang Y."/>
            <person name="Luo X."/>
            <person name="Wan C."/>
            <person name="Zhang L."/>
        </authorList>
    </citation>
    <scope>NUCLEOTIDE SEQUENCE [LARGE SCALE GENOMIC DNA]</scope>
    <source>
        <strain evidence="13 14">TRM SA0054</strain>
    </source>
</reference>
<evidence type="ECO:0000256" key="2">
    <source>
        <dbReference type="ARBA" id="ARBA00022692"/>
    </source>
</evidence>
<dbReference type="PROSITE" id="PS00154">
    <property type="entry name" value="ATPASE_E1_E2"/>
    <property type="match status" value="1"/>
</dbReference>
<dbReference type="Gene3D" id="3.40.50.1000">
    <property type="entry name" value="HAD superfamily/HAD-like"/>
    <property type="match status" value="2"/>
</dbReference>
<dbReference type="Proteomes" id="UP000230407">
    <property type="component" value="Unassembled WGS sequence"/>
</dbReference>
<dbReference type="InterPro" id="IPR023214">
    <property type="entry name" value="HAD_sf"/>
</dbReference>
<name>A0A2M8LTC0_9ACTN</name>
<dbReference type="GO" id="GO:0005388">
    <property type="term" value="F:P-type calcium transporter activity"/>
    <property type="evidence" value="ECO:0007669"/>
    <property type="project" value="TreeGrafter"/>
</dbReference>
<dbReference type="SFLD" id="SFLDS00003">
    <property type="entry name" value="Haloacid_Dehalogenase"/>
    <property type="match status" value="1"/>
</dbReference>
<dbReference type="PRINTS" id="PR00119">
    <property type="entry name" value="CATATPASE"/>
</dbReference>
<keyword evidence="6" id="KW-0460">Magnesium</keyword>
<keyword evidence="8" id="KW-1133">Transmembrane helix</keyword>
<keyword evidence="9" id="KW-0472">Membrane</keyword>
<dbReference type="GO" id="GO:0005524">
    <property type="term" value="F:ATP binding"/>
    <property type="evidence" value="ECO:0007669"/>
    <property type="project" value="UniProtKB-KW"/>
</dbReference>
<feature type="region of interest" description="Disordered" evidence="11">
    <location>
        <begin position="1119"/>
        <end position="1140"/>
    </location>
</feature>
<feature type="region of interest" description="Disordered" evidence="11">
    <location>
        <begin position="1059"/>
        <end position="1086"/>
    </location>
</feature>
<evidence type="ECO:0000256" key="1">
    <source>
        <dbReference type="ARBA" id="ARBA00004651"/>
    </source>
</evidence>
<dbReference type="PANTHER" id="PTHR24093">
    <property type="entry name" value="CATION TRANSPORTING ATPASE"/>
    <property type="match status" value="1"/>
</dbReference>
<dbReference type="InterPro" id="IPR023299">
    <property type="entry name" value="ATPase_P-typ_cyto_dom_N"/>
</dbReference>
<dbReference type="PANTHER" id="PTHR24093:SF513">
    <property type="entry name" value="CATION-TRANSPORTING ATPASE I-RELATED"/>
    <property type="match status" value="1"/>
</dbReference>
<dbReference type="InterPro" id="IPR001757">
    <property type="entry name" value="P_typ_ATPase"/>
</dbReference>
<sequence length="1543" mass="159226">MPVPPLLGLVPDGLTTGAREAVGTAGRLAGQLAGGLTGLPRREAWSRPGRCYITVHGVHNPGGALLARRVERALEGHPRVHWARVNAPSGRVVVGLGTPPPPERELVALVERAERQVPCEEAEGEWCQEPHHPCEGPRTRQSVSALAADAVGLGLSTLNRLAPWTPLPPEVAALTSAVTRHPRLREAITRGLHGPEQAESLLPVVSALAQGLATRGGGLALDVVQRLAQWREADAHRAAWEEAEPRLVRGPEDVAADPVEAEERAGRAPRDSADRYTERSMSLGALAGAAAAPFAGPRRGLAVALAAVPKAPDAGREGFATTLGRALALKGTTVMDRGVLRRLGQLDTVLLDEEALSGSRHELTDLVPLEGADPEETARRLFALFVPERTDTVHRDGDGWVLGPLEELELSGRRGAQAARRLRKQGSERVLGLARERRLLAVAGLARQKAPGADAVAAAARRAGARVVLASDRPEPLFGFADTVVPGGDRLARSVRGLQAEGAAVLLLSGDRRALAAADCGIGVHPEGDPAPWGAHLLVGTDLEAAGLVVDAVGVAAQVDRDSRILAAGGSGVGAVAALQAFPWQATARGAAAGTTAGTAAFALGTWRARQLLSRPVTPPVETTPWHLMPAERVLERLGGTEEGLSRPEAEERAARVTTSEEPTRISLPAAFVEELANPLTPVLAAGAALSAAVGSRTDAALVAGITGLSALVGGVQRVRTDRALAELFARSAIGARVRRGGTERLVAAGDLVPGDVVVLRSQEVVPADCRLLRADGLEVDESSLTGESLPVAKDPAPVVATQIADRRSMLYEGTTVSAGTAVAVVVATGSATEVGRSLATARQKAPATGVESRLHELTKTSLPLALGSAAAVAGAGLLHGRPLADTLASAVNLAVASVPEGLPFLVSAAQLAAARRLADHGALVRNPRTIEALGRADVLCFDKTGTLTEGQLRLATVSDGVRDLPVDRLDGRAKDILAAALRATPPARTSEPLEHQTDQAVVTGARRAKVGVRQGASQWRRTTALPFESSRAYHATVGRASRGALLSVKGAPENVLERCSRWRGGPQEGGGKSGKSSGRGGEGELDAAARKRLTAMAEELAGAGRRVLAVAERRLGEDTGKAGSDGKTGNAQNAEDADLTDETVTGLTFLGFVTLADPVRSSAAPATARLRAAGVQTVMLTGDHPATADAIAATVSEDPDQKVCTGAEIDELDDDALDELLPTLDVIARCSPHHKVRIVQAYQRIGRVVAMTGDGANDAPAIRLADVGIALGRRGTPAATAAADLVVSDDRLETIIAALLEGRAMWGSVRDALAILVGGNLGEVAFSVLAAALTGSSPLNARQIMLVNLLTDLAPALAIAVREPAVEDSERLLSEGPDRSLGSGLTQEVLLRGATTTLGAGLAWGAARLTGRGRRASTVALASVVGTQLAQTLLTGGLDRNVLFAGLGSAAALMGVIQTPGVSQFFGCTPLGPVAWGITLSSITTATLLGAAATPLVRRLAAESAEGTDPDAAAERPDEPAPEDPETEKAREPEKASAAAGE</sequence>
<proteinExistence type="predicted"/>
<keyword evidence="14" id="KW-1185">Reference proteome</keyword>
<dbReference type="SUPFAM" id="SSF81665">
    <property type="entry name" value="Calcium ATPase, transmembrane domain M"/>
    <property type="match status" value="1"/>
</dbReference>
<dbReference type="GO" id="GO:0046872">
    <property type="term" value="F:metal ion binding"/>
    <property type="evidence" value="ECO:0007669"/>
    <property type="project" value="UniProtKB-KW"/>
</dbReference>
<organism evidence="13 14">
    <name type="scientific">Streptomyces carminius</name>
    <dbReference type="NCBI Taxonomy" id="2665496"/>
    <lineage>
        <taxon>Bacteria</taxon>
        <taxon>Bacillati</taxon>
        <taxon>Actinomycetota</taxon>
        <taxon>Actinomycetes</taxon>
        <taxon>Kitasatosporales</taxon>
        <taxon>Streptomycetaceae</taxon>
        <taxon>Streptomyces</taxon>
    </lineage>
</organism>
<dbReference type="SUPFAM" id="SSF56784">
    <property type="entry name" value="HAD-like"/>
    <property type="match status" value="1"/>
</dbReference>
<evidence type="ECO:0000313" key="14">
    <source>
        <dbReference type="Proteomes" id="UP000230407"/>
    </source>
</evidence>
<dbReference type="SUPFAM" id="SSF81653">
    <property type="entry name" value="Calcium ATPase, transduction domain A"/>
    <property type="match status" value="1"/>
</dbReference>
<keyword evidence="7" id="KW-1278">Translocase</keyword>
<dbReference type="NCBIfam" id="TIGR01494">
    <property type="entry name" value="ATPase_P-type"/>
    <property type="match status" value="2"/>
</dbReference>
<dbReference type="Pfam" id="PF00689">
    <property type="entry name" value="Cation_ATPase_C"/>
    <property type="match status" value="1"/>
</dbReference>
<evidence type="ECO:0000259" key="12">
    <source>
        <dbReference type="SMART" id="SM00831"/>
    </source>
</evidence>
<dbReference type="InterPro" id="IPR044492">
    <property type="entry name" value="P_typ_ATPase_HD_dom"/>
</dbReference>
<feature type="compositionally biased region" description="Basic and acidic residues" evidence="11">
    <location>
        <begin position="261"/>
        <end position="275"/>
    </location>
</feature>
<dbReference type="InterPro" id="IPR018303">
    <property type="entry name" value="ATPase_P-typ_P_site"/>
</dbReference>
<dbReference type="InterPro" id="IPR036412">
    <property type="entry name" value="HAD-like_sf"/>
</dbReference>
<feature type="region of interest" description="Disordered" evidence="11">
    <location>
        <begin position="1501"/>
        <end position="1543"/>
    </location>
</feature>
<keyword evidence="3" id="KW-0479">Metal-binding</keyword>
<keyword evidence="5" id="KW-0067">ATP-binding</keyword>
<dbReference type="Gene3D" id="1.20.1110.10">
    <property type="entry name" value="Calcium-transporting ATPase, transmembrane domain"/>
    <property type="match status" value="2"/>
</dbReference>
<dbReference type="Pfam" id="PF13246">
    <property type="entry name" value="Cation_ATPase"/>
    <property type="match status" value="1"/>
</dbReference>
<accession>A0A2M8LTC0</accession>
<evidence type="ECO:0000256" key="5">
    <source>
        <dbReference type="ARBA" id="ARBA00022840"/>
    </source>
</evidence>
<evidence type="ECO:0000256" key="6">
    <source>
        <dbReference type="ARBA" id="ARBA00022842"/>
    </source>
</evidence>
<dbReference type="Pfam" id="PF00122">
    <property type="entry name" value="E1-E2_ATPase"/>
    <property type="match status" value="1"/>
</dbReference>
<feature type="region of interest" description="Disordered" evidence="11">
    <location>
        <begin position="250"/>
        <end position="275"/>
    </location>
</feature>
<comment type="catalytic activity">
    <reaction evidence="10">
        <text>ATP + H2O = ADP + phosphate + H(+)</text>
        <dbReference type="Rhea" id="RHEA:13065"/>
        <dbReference type="ChEBI" id="CHEBI:15377"/>
        <dbReference type="ChEBI" id="CHEBI:15378"/>
        <dbReference type="ChEBI" id="CHEBI:30616"/>
        <dbReference type="ChEBI" id="CHEBI:43474"/>
        <dbReference type="ChEBI" id="CHEBI:456216"/>
    </reaction>
</comment>
<dbReference type="GO" id="GO:0016887">
    <property type="term" value="F:ATP hydrolysis activity"/>
    <property type="evidence" value="ECO:0007669"/>
    <property type="project" value="InterPro"/>
</dbReference>